<dbReference type="InterPro" id="IPR023582">
    <property type="entry name" value="Impact"/>
</dbReference>
<evidence type="ECO:0000256" key="1">
    <source>
        <dbReference type="ARBA" id="ARBA00007665"/>
    </source>
</evidence>
<evidence type="ECO:0000313" key="3">
    <source>
        <dbReference type="EMBL" id="XBW07473.1"/>
    </source>
</evidence>
<dbReference type="PANTHER" id="PTHR16301">
    <property type="entry name" value="IMPACT-RELATED"/>
    <property type="match status" value="1"/>
</dbReference>
<accession>A0AAU7V5H5</accession>
<dbReference type="Gene3D" id="3.30.230.30">
    <property type="entry name" value="Impact, N-terminal domain"/>
    <property type="match status" value="1"/>
</dbReference>
<dbReference type="GO" id="GO:0005737">
    <property type="term" value="C:cytoplasm"/>
    <property type="evidence" value="ECO:0007669"/>
    <property type="project" value="TreeGrafter"/>
</dbReference>
<dbReference type="InterPro" id="IPR020568">
    <property type="entry name" value="Ribosomal_Su5_D2-typ_SF"/>
</dbReference>
<gene>
    <name evidence="3" type="ORF">SAC06_07445</name>
</gene>
<comment type="similarity">
    <text evidence="1">Belongs to the IMPACT family.</text>
</comment>
<reference evidence="3" key="1">
    <citation type="submission" date="2023-11" db="EMBL/GenBank/DDBJ databases">
        <title>Scrofimicrobium hongkongense sp. nov., isolated from a patient with peritonitis.</title>
        <authorList>
            <person name="Lao H.Y."/>
            <person name="Wong A.Y.P."/>
            <person name="Ng T.L."/>
            <person name="Wong R.Y.L."/>
            <person name="Yau M.C.Y."/>
            <person name="Lam J.Y.W."/>
            <person name="Siu G.K.H."/>
        </authorList>
    </citation>
    <scope>NUCLEOTIDE SEQUENCE</scope>
    <source>
        <strain evidence="3">R131</strain>
    </source>
</reference>
<dbReference type="Pfam" id="PF01205">
    <property type="entry name" value="Impact_N"/>
    <property type="match status" value="1"/>
</dbReference>
<feature type="domain" description="Impact N-terminal" evidence="2">
    <location>
        <begin position="17"/>
        <end position="124"/>
    </location>
</feature>
<dbReference type="PANTHER" id="PTHR16301:SF20">
    <property type="entry name" value="IMPACT FAMILY MEMBER YIGZ"/>
    <property type="match status" value="1"/>
</dbReference>
<evidence type="ECO:0000259" key="2">
    <source>
        <dbReference type="Pfam" id="PF01205"/>
    </source>
</evidence>
<name>A0AAU7V5H5_9ACTO</name>
<dbReference type="PROSITE" id="PS00910">
    <property type="entry name" value="UPF0029"/>
    <property type="match status" value="1"/>
</dbReference>
<dbReference type="SUPFAM" id="SSF54211">
    <property type="entry name" value="Ribosomal protein S5 domain 2-like"/>
    <property type="match status" value="1"/>
</dbReference>
<sequence length="215" mass="23041">MRTLRSGSSTTVEVEIKRSRFIATVARTNSAQEARQLIDLARSTFPDARHHCSAYVVEADRVNPLQHFSDDGEPAGTAGKPMLDVLTHAELGNVTAVVTRYFGGTLLGTGGLVRAYSGAVQEAVAAASIVEVHTLARFRTELNPAVGGRIEAQLRDAGWQVLDSVWGQTLRLDVAAPPEALARLNSELSAWLQSPSAFQQVGTIDCEVDSDAAEQ</sequence>
<dbReference type="AlphaFoldDB" id="A0AAU7V5H5"/>
<proteinExistence type="inferred from homology"/>
<dbReference type="KEGG" id="sapp:SAC06_07445"/>
<dbReference type="InterPro" id="IPR020569">
    <property type="entry name" value="UPF0029_Impact_CS"/>
</dbReference>
<dbReference type="InterPro" id="IPR001498">
    <property type="entry name" value="Impact_N"/>
</dbReference>
<dbReference type="GO" id="GO:0006446">
    <property type="term" value="P:regulation of translational initiation"/>
    <property type="evidence" value="ECO:0007669"/>
    <property type="project" value="TreeGrafter"/>
</dbReference>
<organism evidence="3">
    <name type="scientific">Scrofimicrobium appendicitidis</name>
    <dbReference type="NCBI Taxonomy" id="3079930"/>
    <lineage>
        <taxon>Bacteria</taxon>
        <taxon>Bacillati</taxon>
        <taxon>Actinomycetota</taxon>
        <taxon>Actinomycetes</taxon>
        <taxon>Actinomycetales</taxon>
        <taxon>Actinomycetaceae</taxon>
        <taxon>Scrofimicrobium</taxon>
    </lineage>
</organism>
<protein>
    <submittedName>
        <fullName evidence="3">YigZ family protein</fullName>
    </submittedName>
</protein>
<dbReference type="InterPro" id="IPR036956">
    <property type="entry name" value="Impact_N_sf"/>
</dbReference>
<dbReference type="EMBL" id="CP138335">
    <property type="protein sequence ID" value="XBW07473.1"/>
    <property type="molecule type" value="Genomic_DNA"/>
</dbReference>